<reference evidence="1 2" key="1">
    <citation type="submission" date="2021-01" db="EMBL/GenBank/DDBJ databases">
        <authorList>
            <person name="Ruan W."/>
            <person name="Khan S.A."/>
            <person name="Jeon C.O."/>
        </authorList>
    </citation>
    <scope>NUCLEOTIDE SEQUENCE [LARGE SCALE GENOMIC DNA]</scope>
    <source>
        <strain evidence="1 2">R798</strain>
    </source>
</reference>
<dbReference type="NCBIfam" id="TIGR04353">
    <property type="entry name" value="PqqD_rel_X"/>
    <property type="match status" value="1"/>
</dbReference>
<dbReference type="EMBL" id="JAFBIL020000001">
    <property type="protein sequence ID" value="MBZ2206117.1"/>
    <property type="molecule type" value="Genomic_DNA"/>
</dbReference>
<dbReference type="RefSeq" id="WP_223465096.1">
    <property type="nucleotide sequence ID" value="NZ_JAFBIL020000001.1"/>
</dbReference>
<gene>
    <name evidence="1" type="ORF">I4X03_002455</name>
</gene>
<name>A0ABS7SK82_9BURK</name>
<comment type="caution">
    <text evidence="1">The sequence shown here is derived from an EMBL/GenBank/DDBJ whole genome shotgun (WGS) entry which is preliminary data.</text>
</comment>
<protein>
    <submittedName>
        <fullName evidence="1">HPr-rel-A system PqqD family peptide chaperone</fullName>
    </submittedName>
</protein>
<accession>A0ABS7SK82</accession>
<dbReference type="InterPro" id="IPR027599">
    <property type="entry name" value="PqqD-rel_X"/>
</dbReference>
<evidence type="ECO:0000313" key="2">
    <source>
        <dbReference type="Proteomes" id="UP000809349"/>
    </source>
</evidence>
<reference evidence="1 2" key="2">
    <citation type="submission" date="2021-08" db="EMBL/GenBank/DDBJ databases">
        <title>Massilia sp. R798.</title>
        <authorList>
            <person name="Baek J.H."/>
            <person name="Jung H.S."/>
            <person name="Kim K.R."/>
            <person name="Jeon C.O."/>
        </authorList>
    </citation>
    <scope>NUCLEOTIDE SEQUENCE [LARGE SCALE GENOMIC DNA]</scope>
    <source>
        <strain evidence="1 2">R798</strain>
    </source>
</reference>
<sequence>MNNCSWRVVPGQALRQRGWDDDYLVFNNLSGDTHLLDGGAMQLLLAVAQSPGSAASLAERLRLALGLDQQEIDEIPAMLDELRALALIEHTPC</sequence>
<proteinExistence type="predicted"/>
<keyword evidence="2" id="KW-1185">Reference proteome</keyword>
<evidence type="ECO:0000313" key="1">
    <source>
        <dbReference type="EMBL" id="MBZ2206117.1"/>
    </source>
</evidence>
<dbReference type="Proteomes" id="UP000809349">
    <property type="component" value="Unassembled WGS sequence"/>
</dbReference>
<organism evidence="1 2">
    <name type="scientific">Massilia soli</name>
    <dbReference type="NCBI Taxonomy" id="2792854"/>
    <lineage>
        <taxon>Bacteria</taxon>
        <taxon>Pseudomonadati</taxon>
        <taxon>Pseudomonadota</taxon>
        <taxon>Betaproteobacteria</taxon>
        <taxon>Burkholderiales</taxon>
        <taxon>Oxalobacteraceae</taxon>
        <taxon>Telluria group</taxon>
        <taxon>Massilia</taxon>
    </lineage>
</organism>